<dbReference type="PANTHER" id="PTHR18964:SF149">
    <property type="entry name" value="BIFUNCTIONAL UDP-N-ACETYLGLUCOSAMINE 2-EPIMERASE_N-ACETYLMANNOSAMINE KINASE"/>
    <property type="match status" value="1"/>
</dbReference>
<dbReference type="SUPFAM" id="SSF53067">
    <property type="entry name" value="Actin-like ATPase domain"/>
    <property type="match status" value="1"/>
</dbReference>
<keyword evidence="3" id="KW-1185">Reference proteome</keyword>
<accession>A0A844QKY6</accession>
<proteinExistence type="inferred from homology"/>
<dbReference type="AlphaFoldDB" id="A0A844QKY6"/>
<dbReference type="InterPro" id="IPR000600">
    <property type="entry name" value="ROK"/>
</dbReference>
<dbReference type="EMBL" id="WPHG01000003">
    <property type="protein sequence ID" value="MVA98620.1"/>
    <property type="molecule type" value="Genomic_DNA"/>
</dbReference>
<gene>
    <name evidence="2" type="ORF">GN330_15335</name>
</gene>
<evidence type="ECO:0000313" key="3">
    <source>
        <dbReference type="Proteomes" id="UP000463224"/>
    </source>
</evidence>
<dbReference type="Pfam" id="PF00480">
    <property type="entry name" value="ROK"/>
    <property type="match status" value="1"/>
</dbReference>
<sequence length="299" mass="30413">MNVIGIDVGGSKTVIGLVDTVGGRVERTVRLETPARERAGDDFLGRVAEEARALAADEALPVGVGICEAVDRAGEIVSAHRVPWTSAEVRAAFSFAPALVLDSDVRAAAVAEACFGVGRGLGDWLYANAGTGIASVVMRAAVPYLGCRGRAMGLGMSHLVEEDPRREPVSIEDIAGGAGMLMRARAAGLAVPSVAMLIARAEAGDASARVIVAGAGALLGRALGFLANVLDPEVVVLGGGMPSASPTYLAACRRALDESLWRPAPLCPELRVAGLGPESGLVGAALLAAPQEATAFRSG</sequence>
<dbReference type="Gene3D" id="3.30.420.40">
    <property type="match status" value="2"/>
</dbReference>
<name>A0A844QKY6_9HYPH</name>
<reference evidence="2 3" key="1">
    <citation type="submission" date="2019-12" db="EMBL/GenBank/DDBJ databases">
        <title>Nitratireductor arenosus sp. nov., Isolated from sea sand, Jeju island, South Korea.</title>
        <authorList>
            <person name="Kim W."/>
        </authorList>
    </citation>
    <scope>NUCLEOTIDE SEQUENCE [LARGE SCALE GENOMIC DNA]</scope>
    <source>
        <strain evidence="2 3">CAU 1489</strain>
    </source>
</reference>
<dbReference type="RefSeq" id="WP_156713533.1">
    <property type="nucleotide sequence ID" value="NZ_WPHG01000003.1"/>
</dbReference>
<protein>
    <submittedName>
        <fullName evidence="2">ROK family protein</fullName>
    </submittedName>
</protein>
<dbReference type="Proteomes" id="UP000463224">
    <property type="component" value="Unassembled WGS sequence"/>
</dbReference>
<comment type="caution">
    <text evidence="2">The sequence shown here is derived from an EMBL/GenBank/DDBJ whole genome shotgun (WGS) entry which is preliminary data.</text>
</comment>
<evidence type="ECO:0000256" key="1">
    <source>
        <dbReference type="ARBA" id="ARBA00006479"/>
    </source>
</evidence>
<comment type="similarity">
    <text evidence="1">Belongs to the ROK (NagC/XylR) family.</text>
</comment>
<evidence type="ECO:0000313" key="2">
    <source>
        <dbReference type="EMBL" id="MVA98620.1"/>
    </source>
</evidence>
<dbReference type="InterPro" id="IPR043129">
    <property type="entry name" value="ATPase_NBD"/>
</dbReference>
<organism evidence="2 3">
    <name type="scientific">Nitratireductor arenosus</name>
    <dbReference type="NCBI Taxonomy" id="2682096"/>
    <lineage>
        <taxon>Bacteria</taxon>
        <taxon>Pseudomonadati</taxon>
        <taxon>Pseudomonadota</taxon>
        <taxon>Alphaproteobacteria</taxon>
        <taxon>Hyphomicrobiales</taxon>
        <taxon>Phyllobacteriaceae</taxon>
        <taxon>Nitratireductor</taxon>
    </lineage>
</organism>
<dbReference type="PANTHER" id="PTHR18964">
    <property type="entry name" value="ROK (REPRESSOR, ORF, KINASE) FAMILY"/>
    <property type="match status" value="1"/>
</dbReference>